<organism evidence="8 9">
    <name type="scientific">Plectosphaerella cucumerina</name>
    <dbReference type="NCBI Taxonomy" id="40658"/>
    <lineage>
        <taxon>Eukaryota</taxon>
        <taxon>Fungi</taxon>
        <taxon>Dikarya</taxon>
        <taxon>Ascomycota</taxon>
        <taxon>Pezizomycotina</taxon>
        <taxon>Sordariomycetes</taxon>
        <taxon>Hypocreomycetidae</taxon>
        <taxon>Glomerellales</taxon>
        <taxon>Plectosphaerellaceae</taxon>
        <taxon>Plectosphaerella</taxon>
    </lineage>
</organism>
<reference evidence="8" key="1">
    <citation type="journal article" date="2021" name="Nat. Commun.">
        <title>Genetic determinants of endophytism in the Arabidopsis root mycobiome.</title>
        <authorList>
            <person name="Mesny F."/>
            <person name="Miyauchi S."/>
            <person name="Thiergart T."/>
            <person name="Pickel B."/>
            <person name="Atanasova L."/>
            <person name="Karlsson M."/>
            <person name="Huettel B."/>
            <person name="Barry K.W."/>
            <person name="Haridas S."/>
            <person name="Chen C."/>
            <person name="Bauer D."/>
            <person name="Andreopoulos W."/>
            <person name="Pangilinan J."/>
            <person name="LaButti K."/>
            <person name="Riley R."/>
            <person name="Lipzen A."/>
            <person name="Clum A."/>
            <person name="Drula E."/>
            <person name="Henrissat B."/>
            <person name="Kohler A."/>
            <person name="Grigoriev I.V."/>
            <person name="Martin F.M."/>
            <person name="Hacquard S."/>
        </authorList>
    </citation>
    <scope>NUCLEOTIDE SEQUENCE</scope>
    <source>
        <strain evidence="8">MPI-CAGE-AT-0016</strain>
    </source>
</reference>
<dbReference type="PANTHER" id="PTHR23501:SF6">
    <property type="entry name" value="MULTIDRUG TRANSPORTER, PUTATIVE (AFU_ORTHOLOGUE AFUA_3G14560)-RELATED"/>
    <property type="match status" value="1"/>
</dbReference>
<feature type="domain" description="Major facilitator superfamily (MFS) profile" evidence="7">
    <location>
        <begin position="80"/>
        <end position="570"/>
    </location>
</feature>
<evidence type="ECO:0000259" key="7">
    <source>
        <dbReference type="PROSITE" id="PS50850"/>
    </source>
</evidence>
<dbReference type="Pfam" id="PF07690">
    <property type="entry name" value="MFS_1"/>
    <property type="match status" value="1"/>
</dbReference>
<feature type="compositionally biased region" description="Polar residues" evidence="5">
    <location>
        <begin position="37"/>
        <end position="53"/>
    </location>
</feature>
<feature type="transmembrane region" description="Helical" evidence="6">
    <location>
        <begin position="300"/>
        <end position="322"/>
    </location>
</feature>
<feature type="transmembrane region" description="Helical" evidence="6">
    <location>
        <begin position="145"/>
        <end position="164"/>
    </location>
</feature>
<evidence type="ECO:0000313" key="9">
    <source>
        <dbReference type="Proteomes" id="UP000813385"/>
    </source>
</evidence>
<proteinExistence type="predicted"/>
<keyword evidence="2 6" id="KW-0812">Transmembrane</keyword>
<evidence type="ECO:0000256" key="6">
    <source>
        <dbReference type="SAM" id="Phobius"/>
    </source>
</evidence>
<dbReference type="InterPro" id="IPR020846">
    <property type="entry name" value="MFS_dom"/>
</dbReference>
<name>A0A8K0TVW6_9PEZI</name>
<dbReference type="GO" id="GO:0015174">
    <property type="term" value="F:basic amino acid transmembrane transporter activity"/>
    <property type="evidence" value="ECO:0007669"/>
    <property type="project" value="TreeGrafter"/>
</dbReference>
<feature type="transmembrane region" description="Helical" evidence="6">
    <location>
        <begin position="231"/>
        <end position="254"/>
    </location>
</feature>
<dbReference type="AlphaFoldDB" id="A0A8K0TVW6"/>
<feature type="transmembrane region" description="Helical" evidence="6">
    <location>
        <begin position="275"/>
        <end position="294"/>
    </location>
</feature>
<dbReference type="OrthoDB" id="4160219at2759"/>
<feature type="transmembrane region" description="Helical" evidence="6">
    <location>
        <begin position="368"/>
        <end position="393"/>
    </location>
</feature>
<dbReference type="InterPro" id="IPR036259">
    <property type="entry name" value="MFS_trans_sf"/>
</dbReference>
<evidence type="ECO:0000256" key="1">
    <source>
        <dbReference type="ARBA" id="ARBA00004141"/>
    </source>
</evidence>
<dbReference type="EMBL" id="JAGPXD010000001">
    <property type="protein sequence ID" value="KAH7376408.1"/>
    <property type="molecule type" value="Genomic_DNA"/>
</dbReference>
<feature type="transmembrane region" description="Helical" evidence="6">
    <location>
        <begin position="430"/>
        <end position="451"/>
    </location>
</feature>
<feature type="region of interest" description="Disordered" evidence="5">
    <location>
        <begin position="1"/>
        <end position="68"/>
    </location>
</feature>
<evidence type="ECO:0000256" key="3">
    <source>
        <dbReference type="ARBA" id="ARBA00022989"/>
    </source>
</evidence>
<keyword evidence="3 6" id="KW-1133">Transmembrane helix</keyword>
<feature type="transmembrane region" description="Helical" evidence="6">
    <location>
        <begin position="170"/>
        <end position="191"/>
    </location>
</feature>
<gene>
    <name evidence="8" type="ORF">B0T11DRAFT_20657</name>
</gene>
<feature type="transmembrane region" description="Helical" evidence="6">
    <location>
        <begin position="75"/>
        <end position="95"/>
    </location>
</feature>
<evidence type="ECO:0000256" key="2">
    <source>
        <dbReference type="ARBA" id="ARBA00022692"/>
    </source>
</evidence>
<accession>A0A8K0TVW6</accession>
<evidence type="ECO:0000256" key="5">
    <source>
        <dbReference type="SAM" id="MobiDB-lite"/>
    </source>
</evidence>
<evidence type="ECO:0000256" key="4">
    <source>
        <dbReference type="ARBA" id="ARBA00023136"/>
    </source>
</evidence>
<dbReference type="GO" id="GO:0000329">
    <property type="term" value="C:fungal-type vacuole membrane"/>
    <property type="evidence" value="ECO:0007669"/>
    <property type="project" value="TreeGrafter"/>
</dbReference>
<dbReference type="InterPro" id="IPR011701">
    <property type="entry name" value="MFS"/>
</dbReference>
<evidence type="ECO:0000313" key="8">
    <source>
        <dbReference type="EMBL" id="KAH7376408.1"/>
    </source>
</evidence>
<sequence>MKLGQSHKQHTFLKMAATSTPWASAPENNVDREPDETTTLLGSQDDQTSNSGSIPGRKRSSSSASDRPKVSLGRFRTITVILSTWALIFLQASNMSGVTTTQSAIAEDLKEYENAMWFSTAYLISTSALSPLVGRLATIFSPRILALPIGFFFAAGGIATASAQSFGVFILGRVLTGVAGAGIMTLAVILVLELTGKKSRGVFIGLVNCGFTIGLSTGAVVYGALLPVIGWRFLFGAQAPVALAASLGVFFSLPSGFGVSSESKDRNTREKLARIDYAGALMLTTSIVLFLFGLSGDVKWVPIVLSLAALSVFAAIEVFVAADPIIPLSVLRSRSILLSCVTQLGFMSARWTLLFYSPVYVGVVWGYAPALAGSILIPTNIGFGSGGLIVGWLHVRRNGAFWLPSIIGLVIFGITLFGLSLVATAETAKWLFILAVFLNGLATGASLNYTLAHLLHLSRPSEHFITTSLLGTFRGFGGSFGTAIGGGIFYRALRRGLTEGFSGLKHGLTPERKDLITRLIGSSAAVHNGGLSPAEEAIAVEGYASASRFTWQAAAALAVLVVILQAATGWSGPQDKVEDEEAEVRANLLENEGVVEA</sequence>
<dbReference type="SUPFAM" id="SSF103473">
    <property type="entry name" value="MFS general substrate transporter"/>
    <property type="match status" value="1"/>
</dbReference>
<feature type="transmembrane region" description="Helical" evidence="6">
    <location>
        <begin position="115"/>
        <end position="133"/>
    </location>
</feature>
<dbReference type="PROSITE" id="PS50850">
    <property type="entry name" value="MFS"/>
    <property type="match status" value="1"/>
</dbReference>
<protein>
    <submittedName>
        <fullName evidence="8">Major facilitator superfamily domain-containing protein</fullName>
    </submittedName>
</protein>
<dbReference type="PANTHER" id="PTHR23501">
    <property type="entry name" value="MAJOR FACILITATOR SUPERFAMILY"/>
    <property type="match status" value="1"/>
</dbReference>
<feature type="transmembrane region" description="Helical" evidence="6">
    <location>
        <begin position="203"/>
        <end position="225"/>
    </location>
</feature>
<keyword evidence="9" id="KW-1185">Reference proteome</keyword>
<dbReference type="Proteomes" id="UP000813385">
    <property type="component" value="Unassembled WGS sequence"/>
</dbReference>
<comment type="caution">
    <text evidence="8">The sequence shown here is derived from an EMBL/GenBank/DDBJ whole genome shotgun (WGS) entry which is preliminary data.</text>
</comment>
<keyword evidence="4 6" id="KW-0472">Membrane</keyword>
<dbReference type="Gene3D" id="1.20.1250.20">
    <property type="entry name" value="MFS general substrate transporter like domains"/>
    <property type="match status" value="2"/>
</dbReference>
<comment type="subcellular location">
    <subcellularLocation>
        <location evidence="1">Membrane</location>
        <topology evidence="1">Multi-pass membrane protein</topology>
    </subcellularLocation>
</comment>
<feature type="compositionally biased region" description="Basic residues" evidence="5">
    <location>
        <begin position="1"/>
        <end position="11"/>
    </location>
</feature>
<feature type="transmembrane region" description="Helical" evidence="6">
    <location>
        <begin position="400"/>
        <end position="424"/>
    </location>
</feature>